<accession>A0A8J8SBA4</accession>
<dbReference type="RefSeq" id="WP_212692746.1">
    <property type="nucleotide sequence ID" value="NZ_CP058561.1"/>
</dbReference>
<dbReference type="SUPFAM" id="SSF141571">
    <property type="entry name" value="Pentapeptide repeat-like"/>
    <property type="match status" value="1"/>
</dbReference>
<protein>
    <submittedName>
        <fullName evidence="1">Uncharacterized protein</fullName>
    </submittedName>
</protein>
<dbReference type="Proteomes" id="UP000677305">
    <property type="component" value="Chromosome"/>
</dbReference>
<reference evidence="1 2" key="1">
    <citation type="submission" date="2020-07" db="EMBL/GenBank/DDBJ databases">
        <title>Vallitalea guaymasensis genome.</title>
        <authorList>
            <person name="Postec A."/>
        </authorList>
    </citation>
    <scope>NUCLEOTIDE SEQUENCE [LARGE SCALE GENOMIC DNA]</scope>
    <source>
        <strain evidence="1 2">Ra1766G1</strain>
    </source>
</reference>
<organism evidence="1 2">
    <name type="scientific">Vallitalea guaymasensis</name>
    <dbReference type="NCBI Taxonomy" id="1185412"/>
    <lineage>
        <taxon>Bacteria</taxon>
        <taxon>Bacillati</taxon>
        <taxon>Bacillota</taxon>
        <taxon>Clostridia</taxon>
        <taxon>Lachnospirales</taxon>
        <taxon>Vallitaleaceae</taxon>
        <taxon>Vallitalea</taxon>
    </lineage>
</organism>
<evidence type="ECO:0000313" key="1">
    <source>
        <dbReference type="EMBL" id="QUH28522.1"/>
    </source>
</evidence>
<dbReference type="KEGG" id="vgu:HYG85_06115"/>
<dbReference type="AlphaFoldDB" id="A0A8J8SBA4"/>
<keyword evidence="2" id="KW-1185">Reference proteome</keyword>
<sequence>MNRDEFISALKNKKSKFVNETISGDFYLNEFEGIEFDYCIFEADLSGMSLIKTVFIDCTFNKSRLRLISYANNTFENCTLNDCNVDYQSIVEDEKNASRINLTGNFVIELYNVNHGWFEFFMLKNNEECFITESNYVSCDAPKKLLNVLISFIEKQDLKHERWICWSDEPGANIMKLSHNDETITIEVYDTSKESYKIAFINDEELCKESDKLLFSCNVNIYECIKEFLNLYRRIINKLGCKGFEQHWFEYPEKEIQKLSTLIKGQ</sequence>
<dbReference type="Gene3D" id="2.160.20.80">
    <property type="entry name" value="E3 ubiquitin-protein ligase SopA"/>
    <property type="match status" value="1"/>
</dbReference>
<evidence type="ECO:0000313" key="2">
    <source>
        <dbReference type="Proteomes" id="UP000677305"/>
    </source>
</evidence>
<dbReference type="EMBL" id="CP058561">
    <property type="protein sequence ID" value="QUH28522.1"/>
    <property type="molecule type" value="Genomic_DNA"/>
</dbReference>
<name>A0A8J8SBA4_9FIRM</name>
<proteinExistence type="predicted"/>
<gene>
    <name evidence="1" type="ORF">HYG85_06115</name>
</gene>